<gene>
    <name evidence="2" type="ordered locus">STH70</name>
</gene>
<dbReference type="PIRSF" id="PIRSF001227">
    <property type="entry name" value="Pen_acylase"/>
    <property type="match status" value="1"/>
</dbReference>
<protein>
    <submittedName>
        <fullName evidence="2">Penicillin amidase</fullName>
    </submittedName>
</protein>
<keyword evidence="3" id="KW-1185">Reference proteome</keyword>
<dbReference type="RefSeq" id="WP_011194205.1">
    <property type="nucleotide sequence ID" value="NC_006177.1"/>
</dbReference>
<dbReference type="PANTHER" id="PTHR34218">
    <property type="entry name" value="PEPTIDASE S45 PENICILLIN AMIDASE"/>
    <property type="match status" value="1"/>
</dbReference>
<reference evidence="2 3" key="1">
    <citation type="journal article" date="2004" name="Nucleic Acids Res.">
        <title>Genome sequence of Symbiobacterium thermophilum, an uncultivable bacterium that depends on microbial commensalism.</title>
        <authorList>
            <person name="Ueda K."/>
            <person name="Yamashita A."/>
            <person name="Ishikawa J."/>
            <person name="Shimada M."/>
            <person name="Watsuji T."/>
            <person name="Morimura K."/>
            <person name="Ikeda H."/>
            <person name="Hattori M."/>
            <person name="Beppu T."/>
        </authorList>
    </citation>
    <scope>NUCLEOTIDE SEQUENCE [LARGE SCALE GENOMIC DNA]</scope>
    <source>
        <strain evidence="3">T / IAM 14863</strain>
    </source>
</reference>
<accession>Q67TD8</accession>
<dbReference type="Pfam" id="PF01804">
    <property type="entry name" value="Penicil_amidase"/>
    <property type="match status" value="2"/>
</dbReference>
<proteinExistence type="inferred from homology"/>
<dbReference type="AlphaFoldDB" id="Q67TD8"/>
<dbReference type="SUPFAM" id="SSF56235">
    <property type="entry name" value="N-terminal nucleophile aminohydrolases (Ntn hydrolases)"/>
    <property type="match status" value="1"/>
</dbReference>
<dbReference type="Gene3D" id="3.60.20.10">
    <property type="entry name" value="Glutamine Phosphoribosylpyrophosphate, subunit 1, domain 1"/>
    <property type="match status" value="3"/>
</dbReference>
<dbReference type="InterPro" id="IPR014395">
    <property type="entry name" value="Pen/GL7ACA/AHL_acylase"/>
</dbReference>
<dbReference type="STRING" id="292459.STH70"/>
<name>Q67TD8_SYMTH</name>
<dbReference type="Gene3D" id="1.10.439.10">
    <property type="entry name" value="Penicillin Amidohydrolase, domain 1"/>
    <property type="match status" value="1"/>
</dbReference>
<dbReference type="Proteomes" id="UP000000417">
    <property type="component" value="Chromosome"/>
</dbReference>
<sequence length="740" mass="78604">MLRLFGLAGAIFVVLLLAALATGAPVLHALALLTGLAAAAALAGLQLSRPQGRGTVRMDGLRAPAAVRRDEGGAPHIAAENWHDLFQAQGFVAAQERLWQMEVARRTAAGRLAELCGESCLERDRFMRALGLYRLAERALADCPDEVRACLEAYADGVNAFIRAGKLPPEFALARLRPEPWRAVDSLAVAKLLAFELAPPVADVVVRARVAQVAGPEMAAALYAPGPSDASPPDPQQLPDLGGLCRLAMWAPQTVSGGTAWALAGTRTESGLPIAGCSLETAPRAPSPLHPLTLHGPGGARLEGIALAGLPGLLVGQSRHFAWALAPSEGGTARLVPEPSEGVRSQLTAIRVRGRAEPVAHTVLIGHSGPVVAMDESGAAALRSPVLQPGQEVAALLGINLARSYEEFRDAVREWAVPGLTVIYAGVDGTVARLETGPELREEVNPEDGIALGGRPADAAARIREVAASRTGWTLPFLARLPGDTVNMQARNLLQPLLQTLQEGLRQGARPESLTELEKRALLLLSDWSHEEPAGSAGACLWERWYFDLVEAIFRPRLGLTLFNQFIMTPSGQGAAEQLILRALRGEESPWLPLEGEFGLPRLALSAFRRAVAYLAARQGRSPERWAWGREHRVRFRHSLAEALPALGPLADLGPHPLGGGPATLHRSGLDPTMSGTVTTATTYCRLVDLARPGEPVAVLAPGTGGHPLDPSFAAQLLPWLRGDLLPPRPTGEDVLRLVP</sequence>
<comment type="similarity">
    <text evidence="1">Belongs to the peptidase S45 family.</text>
</comment>
<evidence type="ECO:0000313" key="3">
    <source>
        <dbReference type="Proteomes" id="UP000000417"/>
    </source>
</evidence>
<organism evidence="2 3">
    <name type="scientific">Symbiobacterium thermophilum (strain DSM 24528 / JCM 14929 / IAM 14863 / T)</name>
    <dbReference type="NCBI Taxonomy" id="292459"/>
    <lineage>
        <taxon>Bacteria</taxon>
        <taxon>Bacillati</taxon>
        <taxon>Bacillota</taxon>
        <taxon>Clostridia</taxon>
        <taxon>Eubacteriales</taxon>
        <taxon>Symbiobacteriaceae</taxon>
        <taxon>Symbiobacterium</taxon>
    </lineage>
</organism>
<dbReference type="KEGG" id="sth:STH70"/>
<dbReference type="GO" id="GO:0017000">
    <property type="term" value="P:antibiotic biosynthetic process"/>
    <property type="evidence" value="ECO:0007669"/>
    <property type="project" value="InterPro"/>
</dbReference>
<dbReference type="eggNOG" id="COG2366">
    <property type="taxonomic scope" value="Bacteria"/>
</dbReference>
<dbReference type="InterPro" id="IPR002692">
    <property type="entry name" value="S45"/>
</dbReference>
<dbReference type="InterPro" id="IPR023343">
    <property type="entry name" value="Penicillin_amidase_dom1"/>
</dbReference>
<evidence type="ECO:0000313" key="2">
    <source>
        <dbReference type="EMBL" id="BAD39055.1"/>
    </source>
</evidence>
<dbReference type="InterPro" id="IPR029055">
    <property type="entry name" value="Ntn_hydrolases_N"/>
</dbReference>
<dbReference type="OrthoDB" id="9759796at2"/>
<dbReference type="GO" id="GO:0016811">
    <property type="term" value="F:hydrolase activity, acting on carbon-nitrogen (but not peptide) bonds, in linear amides"/>
    <property type="evidence" value="ECO:0007669"/>
    <property type="project" value="InterPro"/>
</dbReference>
<dbReference type="PANTHER" id="PTHR34218:SF4">
    <property type="entry name" value="ACYL-HOMOSERINE LACTONE ACYLASE QUIP"/>
    <property type="match status" value="1"/>
</dbReference>
<dbReference type="EMBL" id="AP006840">
    <property type="protein sequence ID" value="BAD39055.1"/>
    <property type="molecule type" value="Genomic_DNA"/>
</dbReference>
<dbReference type="HOGENOM" id="CLU_011790_0_1_9"/>
<evidence type="ECO:0000256" key="1">
    <source>
        <dbReference type="ARBA" id="ARBA00006586"/>
    </source>
</evidence>